<dbReference type="RefSeq" id="WP_112879993.1">
    <property type="nucleotide sequence ID" value="NZ_QLUW01000001.1"/>
</dbReference>
<dbReference type="PANTHER" id="PTHR43649">
    <property type="entry name" value="ARABINOSE-BINDING PROTEIN-RELATED"/>
    <property type="match status" value="1"/>
</dbReference>
<dbReference type="Gene3D" id="3.40.190.10">
    <property type="entry name" value="Periplasmic binding protein-like II"/>
    <property type="match status" value="3"/>
</dbReference>
<proteinExistence type="predicted"/>
<keyword evidence="2 7" id="KW-0732">Signal</keyword>
<feature type="region of interest" description="Disordered" evidence="6">
    <location>
        <begin position="31"/>
        <end position="70"/>
    </location>
</feature>
<keyword evidence="9" id="KW-1185">Reference proteome</keyword>
<keyword evidence="3" id="KW-0472">Membrane</keyword>
<comment type="caution">
    <text evidence="8">The sequence shown here is derived from an EMBL/GenBank/DDBJ whole genome shotgun (WGS) entry which is preliminary data.</text>
</comment>
<evidence type="ECO:0000256" key="1">
    <source>
        <dbReference type="ARBA" id="ARBA00022475"/>
    </source>
</evidence>
<keyword evidence="4" id="KW-0564">Palmitate</keyword>
<evidence type="ECO:0000256" key="5">
    <source>
        <dbReference type="ARBA" id="ARBA00023288"/>
    </source>
</evidence>
<evidence type="ECO:0000256" key="3">
    <source>
        <dbReference type="ARBA" id="ARBA00023136"/>
    </source>
</evidence>
<name>A0A328U7Q4_9BACL</name>
<dbReference type="AlphaFoldDB" id="A0A328U7Q4"/>
<feature type="compositionally biased region" description="Low complexity" evidence="6">
    <location>
        <begin position="31"/>
        <end position="65"/>
    </location>
</feature>
<feature type="signal peptide" evidence="7">
    <location>
        <begin position="1"/>
        <end position="24"/>
    </location>
</feature>
<dbReference type="EMBL" id="QLUW01000001">
    <property type="protein sequence ID" value="RAP76995.1"/>
    <property type="molecule type" value="Genomic_DNA"/>
</dbReference>
<evidence type="ECO:0000256" key="6">
    <source>
        <dbReference type="SAM" id="MobiDB-lite"/>
    </source>
</evidence>
<dbReference type="SUPFAM" id="SSF53850">
    <property type="entry name" value="Periplasmic binding protein-like II"/>
    <property type="match status" value="1"/>
</dbReference>
<dbReference type="PROSITE" id="PS51257">
    <property type="entry name" value="PROKAR_LIPOPROTEIN"/>
    <property type="match status" value="1"/>
</dbReference>
<protein>
    <submittedName>
        <fullName evidence="8">ABC transporter substrate-binding protein</fullName>
    </submittedName>
</protein>
<keyword evidence="1" id="KW-1003">Cell membrane</keyword>
<accession>A0A328U7Q4</accession>
<dbReference type="Pfam" id="PF01547">
    <property type="entry name" value="SBP_bac_1"/>
    <property type="match status" value="1"/>
</dbReference>
<dbReference type="CDD" id="cd13580">
    <property type="entry name" value="PBP2_AlgQ_like_1"/>
    <property type="match status" value="1"/>
</dbReference>
<dbReference type="PANTHER" id="PTHR43649:SF33">
    <property type="entry name" value="POLYGALACTURONAN_RHAMNOGALACTURONAN-BINDING PROTEIN YTCQ"/>
    <property type="match status" value="1"/>
</dbReference>
<feature type="chain" id="PRO_5016339266" evidence="7">
    <location>
        <begin position="25"/>
        <end position="589"/>
    </location>
</feature>
<keyword evidence="5" id="KW-0449">Lipoprotein</keyword>
<evidence type="ECO:0000256" key="7">
    <source>
        <dbReference type="SAM" id="SignalP"/>
    </source>
</evidence>
<sequence length="589" mass="65605">MKQKQRLKLIVTAGLAFSMLTACADKGENNANSEAAKNAEPSTSNSETSSTNTNAASNTTSEPAAQDPMGKYAEPVTVTEVIGYNPPEDPRTPQGLTPDKNAYLKDLKDMLNIEVKYKYMVPGNQAEQKFALAMASGDLPDIMDVDQRTFEKLRKQGVLADLTEAYNQYASPTLKKYMESDGGFAMKAFSSDGKQYGIPSFEDPFLSTQLLWIRKDWLDSLNLQPPKTMDDLEKVAEAFVKNDPDKNGANDTYGLALQKNLFYWGFDTRGLFNGFGAYPSVGDGQSAWIKGADGTLAPGLIQPEVKTALSKMQEWYKKGIIDKEFALKDENKVSEDIVASKVGISYGEWWYPNWPLNLNVDKDPKANWIPLQIPSLTGPGKSLVPKLRGTRITVVNKSAKNPEAAIKMINFYFEMGKKQYIDKNQAANGYVYNWFVPRIYNPSQIDTIYTEVNKALDAKQTDISLDDDNYKVVADVFKATNDFLNKNTANASNGVNWGQYFSRAAKDGGWGLTRQLKEQQQFVSNEFYGVPTKTQVEKGGQLDKLMAESFTKIVMGGSIDDFDKFVASWKSLGGEQITKEVNDWYQSVK</sequence>
<dbReference type="InterPro" id="IPR050490">
    <property type="entry name" value="Bact_solute-bd_prot1"/>
</dbReference>
<dbReference type="InterPro" id="IPR006059">
    <property type="entry name" value="SBP"/>
</dbReference>
<evidence type="ECO:0000313" key="8">
    <source>
        <dbReference type="EMBL" id="RAP76995.1"/>
    </source>
</evidence>
<dbReference type="Proteomes" id="UP000249260">
    <property type="component" value="Unassembled WGS sequence"/>
</dbReference>
<reference evidence="8 9" key="1">
    <citation type="submission" date="2018-06" db="EMBL/GenBank/DDBJ databases">
        <title>Paenibacillus montanisoli sp. nov., isolated from mountain area soil.</title>
        <authorList>
            <person name="Wu M."/>
        </authorList>
    </citation>
    <scope>NUCLEOTIDE SEQUENCE [LARGE SCALE GENOMIC DNA]</scope>
    <source>
        <strain evidence="8 9">RA17</strain>
    </source>
</reference>
<evidence type="ECO:0000256" key="2">
    <source>
        <dbReference type="ARBA" id="ARBA00022729"/>
    </source>
</evidence>
<evidence type="ECO:0000313" key="9">
    <source>
        <dbReference type="Proteomes" id="UP000249260"/>
    </source>
</evidence>
<evidence type="ECO:0000256" key="4">
    <source>
        <dbReference type="ARBA" id="ARBA00023139"/>
    </source>
</evidence>
<organism evidence="8 9">
    <name type="scientific">Paenibacillus montanisoli</name>
    <dbReference type="NCBI Taxonomy" id="2081970"/>
    <lineage>
        <taxon>Bacteria</taxon>
        <taxon>Bacillati</taxon>
        <taxon>Bacillota</taxon>
        <taxon>Bacilli</taxon>
        <taxon>Bacillales</taxon>
        <taxon>Paenibacillaceae</taxon>
        <taxon>Paenibacillus</taxon>
    </lineage>
</organism>
<dbReference type="OrthoDB" id="9787283at2"/>
<gene>
    <name evidence="8" type="ORF">DL346_00355</name>
</gene>